<comment type="caution">
    <text evidence="7">The sequence shown here is derived from an EMBL/GenBank/DDBJ whole genome shotgun (WGS) entry which is preliminary data.</text>
</comment>
<dbReference type="Pfam" id="PF00296">
    <property type="entry name" value="Bac_luciferase"/>
    <property type="match status" value="1"/>
</dbReference>
<dbReference type="InterPro" id="IPR036661">
    <property type="entry name" value="Luciferase-like_sf"/>
</dbReference>
<evidence type="ECO:0000259" key="6">
    <source>
        <dbReference type="Pfam" id="PF00296"/>
    </source>
</evidence>
<dbReference type="GO" id="GO:0008726">
    <property type="term" value="F:alkanesulfonate monooxygenase activity"/>
    <property type="evidence" value="ECO:0007669"/>
    <property type="project" value="TreeGrafter"/>
</dbReference>
<dbReference type="GO" id="GO:0046306">
    <property type="term" value="P:alkanesulfonate catabolic process"/>
    <property type="evidence" value="ECO:0007669"/>
    <property type="project" value="TreeGrafter"/>
</dbReference>
<sequence>MGNSIDASVEFGWFIPTTGDGKYIGVKPERESTSEYMIQVAQTAENAGFTFALIPTGGSCIDSWIVGSAIATHTKILKPLVAMRPGLIAPVLAARMAASLDYISNGRALINVVTGGSPQDLKATGDPLANAHDDRYERTLEFLQIVKGVWNGSKQSSERYLAGSQNYQESEPVHFKGKYYEIEGGASLPAPVQNPHPPLYFGGSSPAGKKTAVETADVYLMWTEPLDWIKEQIAEMEQLRVNLKAEKGIDRELKYGLRAQVLIRETEEEAWREAWDIISKIDRKAIEQSGQRFTQTDATNQKRQNELREQSKENDYILGPNLWAGISLVRGGGSMLLVGTPEQLSDRLLEYIEAGISSFVLSGYPNLEEAETTGRLLLPEIKRRLSERTNSSQHIDFIEANA</sequence>
<protein>
    <submittedName>
        <fullName evidence="7">LLM class flavin-dependent oxidoreductase</fullName>
    </submittedName>
</protein>
<dbReference type="AlphaFoldDB" id="A0A972K1R5"/>
<accession>A0A972K1R5</accession>
<keyword evidence="8" id="KW-1185">Reference proteome</keyword>
<keyword evidence="1" id="KW-0285">Flavoprotein</keyword>
<evidence type="ECO:0000256" key="1">
    <source>
        <dbReference type="ARBA" id="ARBA00022630"/>
    </source>
</evidence>
<dbReference type="RefSeq" id="WP_171652357.1">
    <property type="nucleotide sequence ID" value="NZ_WHOD01000055.1"/>
</dbReference>
<evidence type="ECO:0000256" key="4">
    <source>
        <dbReference type="ARBA" id="ARBA00023033"/>
    </source>
</evidence>
<name>A0A972K1R5_9BACL</name>
<keyword evidence="3" id="KW-0560">Oxidoreductase</keyword>
<reference evidence="7" key="1">
    <citation type="submission" date="2019-10" db="EMBL/GenBank/DDBJ databases">
        <title>Description of Paenibacillus glebae sp. nov.</title>
        <authorList>
            <person name="Carlier A."/>
            <person name="Qi S."/>
        </authorList>
    </citation>
    <scope>NUCLEOTIDE SEQUENCE</scope>
    <source>
        <strain evidence="7">LMG 31456</strain>
    </source>
</reference>
<evidence type="ECO:0000256" key="3">
    <source>
        <dbReference type="ARBA" id="ARBA00023002"/>
    </source>
</evidence>
<keyword evidence="4" id="KW-0503">Monooxygenase</keyword>
<evidence type="ECO:0000256" key="5">
    <source>
        <dbReference type="SAM" id="MobiDB-lite"/>
    </source>
</evidence>
<dbReference type="InterPro" id="IPR011251">
    <property type="entry name" value="Luciferase-like_dom"/>
</dbReference>
<dbReference type="CDD" id="cd01094">
    <property type="entry name" value="Alkanesulfonate_monoxygenase"/>
    <property type="match status" value="1"/>
</dbReference>
<feature type="domain" description="Luciferase-like" evidence="6">
    <location>
        <begin position="10"/>
        <end position="357"/>
    </location>
</feature>
<evidence type="ECO:0000256" key="2">
    <source>
        <dbReference type="ARBA" id="ARBA00022643"/>
    </source>
</evidence>
<dbReference type="PANTHER" id="PTHR42847:SF4">
    <property type="entry name" value="ALKANESULFONATE MONOOXYGENASE-RELATED"/>
    <property type="match status" value="1"/>
</dbReference>
<evidence type="ECO:0000313" key="7">
    <source>
        <dbReference type="EMBL" id="NOU94148.1"/>
    </source>
</evidence>
<dbReference type="Gene3D" id="3.20.20.30">
    <property type="entry name" value="Luciferase-like domain"/>
    <property type="match status" value="1"/>
</dbReference>
<dbReference type="SUPFAM" id="SSF51679">
    <property type="entry name" value="Bacterial luciferase-like"/>
    <property type="match status" value="1"/>
</dbReference>
<proteinExistence type="predicted"/>
<evidence type="ECO:0000313" key="8">
    <source>
        <dbReference type="Proteomes" id="UP000641588"/>
    </source>
</evidence>
<dbReference type="EMBL" id="WHOD01000055">
    <property type="protein sequence ID" value="NOU94148.1"/>
    <property type="molecule type" value="Genomic_DNA"/>
</dbReference>
<dbReference type="PANTHER" id="PTHR42847">
    <property type="entry name" value="ALKANESULFONATE MONOOXYGENASE"/>
    <property type="match status" value="1"/>
</dbReference>
<gene>
    <name evidence="7" type="ORF">GC093_13115</name>
</gene>
<feature type="region of interest" description="Disordered" evidence="5">
    <location>
        <begin position="289"/>
        <end position="311"/>
    </location>
</feature>
<feature type="compositionally biased region" description="Polar residues" evidence="5">
    <location>
        <begin position="289"/>
        <end position="302"/>
    </location>
</feature>
<organism evidence="7 8">
    <name type="scientific">Paenibacillus foliorum</name>
    <dbReference type="NCBI Taxonomy" id="2654974"/>
    <lineage>
        <taxon>Bacteria</taxon>
        <taxon>Bacillati</taxon>
        <taxon>Bacillota</taxon>
        <taxon>Bacilli</taxon>
        <taxon>Bacillales</taxon>
        <taxon>Paenibacillaceae</taxon>
        <taxon>Paenibacillus</taxon>
    </lineage>
</organism>
<keyword evidence="2" id="KW-0288">FMN</keyword>
<dbReference type="InterPro" id="IPR050172">
    <property type="entry name" value="SsuD_RutA_monooxygenase"/>
</dbReference>
<dbReference type="Proteomes" id="UP000641588">
    <property type="component" value="Unassembled WGS sequence"/>
</dbReference>